<sequence>MGYIRACRHLLLVSVFVMLVPGPPQDAEALLLTAHNLRWLKKLFLQSQREIAAYDRPQKYRRSSYDTETGVGWEDWSGNMPKETGSKKSSGHVFSPWGGKRSSEPPRTQPTVAESAEKPREDELLLKAPSLSAGPAKHGYRNSTHLSTQQAPPRSRRALWRNAYRWPSAKLLHKSAYRWYNTKFTSPARMAQTAFSIAYRSSSRLTTPRSTHRTSMVGDYRNADTYSGNVWGRFSVTPAFHPAQKAARHYYRGQLRKNRQHASIYPRMSTRVRRLPERLKGDERGLMKDVARTVRKRGSSNTEHQISESHREADTETMMRGSLYKGFDKDKTSNTNNLEIYPSDPQQNPPSFQHPSSDKAAVVKRSWFEPKYFQNEESIENKDEESDTEVHERGLFRQPVDDDQLGLTPRVTNDASDDSEDGYLPLSITDTSQPGVEPFFWVEEVPTHSDYKGRYSDVDHDDDVFHQPNPENPRKTELSKVQDRLVDQAEKDITAQSEDMSLASINQHEVDLGKLVAYEQDDTSSSDFLELIKQPVPSSERSTAVHEMVLPRGHTTRRPRLPYSTMTANQRKLPYKDIFVSAQPNKQQALPGVLARLYDKPVRDYPRPVPDYLNDDRSRGRPRMNPGGLNSYEPSRAQDRNFDQTLYHASSDTDRDDWHSVHVGDTPHTDVAPPTGQFVIAPGFSFASSEARIVEDTPHGKRHIEFRSVGLIPVAGQKTCSECTYGVDTRAAGDSDGRGGDRSHSPDAEERPRSDNYVPVYSTDKEGRPETKSHRAEYTKHTHSQNVFRPRHPRFTGGNNHRFSSAYDKTHNSNTRPQVDFSPAQQLIHEGAPSSYVFDDALSVLGEDSDVSLPRIANARHTRESAERKLFWEPVFVPKSNRPALSQQTGDSANYLFSATARDTKQGEPTPEIKESVEQETGGKNVSSADNQSNHSSKTDAVGKDGLGNPCTQAQASKQSEGSTYSDSASGVDDFGTDVPASVPDSSQSDGPFQQETASAQNSDTAGTALSVAVIQVNVTVPAASDTLVKASLPEDKKLRNKSGRRSNLRRRLPAYAPVRLLLGNIGWTARVHSRRFSPHIAWAK</sequence>
<feature type="compositionally biased region" description="Polar residues" evidence="1">
    <location>
        <begin position="333"/>
        <end position="355"/>
    </location>
</feature>
<feature type="region of interest" description="Disordered" evidence="1">
    <location>
        <begin position="375"/>
        <end position="428"/>
    </location>
</feature>
<feature type="region of interest" description="Disordered" evidence="1">
    <location>
        <begin position="730"/>
        <end position="799"/>
    </location>
</feature>
<dbReference type="EMBL" id="JACVVK020000716">
    <property type="protein sequence ID" value="KAK7452794.1"/>
    <property type="molecule type" value="Genomic_DNA"/>
</dbReference>
<reference evidence="3 4" key="1">
    <citation type="journal article" date="2023" name="Sci. Data">
        <title>Genome assembly of the Korean intertidal mud-creeper Batillaria attramentaria.</title>
        <authorList>
            <person name="Patra A.K."/>
            <person name="Ho P.T."/>
            <person name="Jun S."/>
            <person name="Lee S.J."/>
            <person name="Kim Y."/>
            <person name="Won Y.J."/>
        </authorList>
    </citation>
    <scope>NUCLEOTIDE SEQUENCE [LARGE SCALE GENOMIC DNA]</scope>
    <source>
        <strain evidence="3">Wonlab-2016</strain>
    </source>
</reference>
<proteinExistence type="predicted"/>
<feature type="region of interest" description="Disordered" evidence="1">
    <location>
        <begin position="295"/>
        <end position="359"/>
    </location>
</feature>
<comment type="caution">
    <text evidence="3">The sequence shown here is derived from an EMBL/GenBank/DDBJ whole genome shotgun (WGS) entry which is preliminary data.</text>
</comment>
<feature type="region of interest" description="Disordered" evidence="1">
    <location>
        <begin position="901"/>
        <end position="1004"/>
    </location>
</feature>
<feature type="chain" id="PRO_5044866716" evidence="2">
    <location>
        <begin position="30"/>
        <end position="1085"/>
    </location>
</feature>
<feature type="compositionally biased region" description="Polar residues" evidence="1">
    <location>
        <begin position="984"/>
        <end position="1004"/>
    </location>
</feature>
<feature type="compositionally biased region" description="Basic and acidic residues" evidence="1">
    <location>
        <begin position="305"/>
        <end position="314"/>
    </location>
</feature>
<evidence type="ECO:0000256" key="2">
    <source>
        <dbReference type="SAM" id="SignalP"/>
    </source>
</evidence>
<feature type="compositionally biased region" description="Polar residues" evidence="1">
    <location>
        <begin position="950"/>
        <end position="969"/>
    </location>
</feature>
<gene>
    <name evidence="3" type="ORF">BaRGS_00039710</name>
</gene>
<dbReference type="Proteomes" id="UP001519460">
    <property type="component" value="Unassembled WGS sequence"/>
</dbReference>
<dbReference type="AlphaFoldDB" id="A0ABD0J250"/>
<feature type="compositionally biased region" description="Polar residues" evidence="1">
    <location>
        <begin position="922"/>
        <end position="936"/>
    </location>
</feature>
<feature type="compositionally biased region" description="Basic and acidic residues" evidence="1">
    <location>
        <begin position="763"/>
        <end position="780"/>
    </location>
</feature>
<keyword evidence="4" id="KW-1185">Reference proteome</keyword>
<feature type="compositionally biased region" description="Basic and acidic residues" evidence="1">
    <location>
        <begin position="115"/>
        <end position="125"/>
    </location>
</feature>
<feature type="compositionally biased region" description="Basic and acidic residues" evidence="1">
    <location>
        <begin position="902"/>
        <end position="917"/>
    </location>
</feature>
<evidence type="ECO:0000256" key="1">
    <source>
        <dbReference type="SAM" id="MobiDB-lite"/>
    </source>
</evidence>
<evidence type="ECO:0000313" key="4">
    <source>
        <dbReference type="Proteomes" id="UP001519460"/>
    </source>
</evidence>
<organism evidence="3 4">
    <name type="scientific">Batillaria attramentaria</name>
    <dbReference type="NCBI Taxonomy" id="370345"/>
    <lineage>
        <taxon>Eukaryota</taxon>
        <taxon>Metazoa</taxon>
        <taxon>Spiralia</taxon>
        <taxon>Lophotrochozoa</taxon>
        <taxon>Mollusca</taxon>
        <taxon>Gastropoda</taxon>
        <taxon>Caenogastropoda</taxon>
        <taxon>Sorbeoconcha</taxon>
        <taxon>Cerithioidea</taxon>
        <taxon>Batillariidae</taxon>
        <taxon>Batillaria</taxon>
    </lineage>
</organism>
<feature type="compositionally biased region" description="Polar residues" evidence="1">
    <location>
        <begin position="141"/>
        <end position="152"/>
    </location>
</feature>
<feature type="compositionally biased region" description="Basic and acidic residues" evidence="1">
    <location>
        <begin position="731"/>
        <end position="754"/>
    </location>
</feature>
<keyword evidence="2" id="KW-0732">Signal</keyword>
<protein>
    <submittedName>
        <fullName evidence="3">Uncharacterized protein</fullName>
    </submittedName>
</protein>
<evidence type="ECO:0000313" key="3">
    <source>
        <dbReference type="EMBL" id="KAK7452794.1"/>
    </source>
</evidence>
<feature type="region of interest" description="Disordered" evidence="1">
    <location>
        <begin position="606"/>
        <end position="636"/>
    </location>
</feature>
<feature type="signal peptide" evidence="2">
    <location>
        <begin position="1"/>
        <end position="29"/>
    </location>
</feature>
<feature type="region of interest" description="Disordered" evidence="1">
    <location>
        <begin position="452"/>
        <end position="480"/>
    </location>
</feature>
<feature type="region of interest" description="Disordered" evidence="1">
    <location>
        <begin position="71"/>
        <end position="154"/>
    </location>
</feature>
<accession>A0ABD0J250</accession>
<name>A0ABD0J250_9CAEN</name>